<keyword evidence="1" id="KW-0812">Transmembrane</keyword>
<sequence length="74" mass="7608">MPEHDGFRQMQRLLFNVLTLVGGVVAAAGFLFGLVITALNGELLYCGWQPTRALSGIVRGDGDGAFGGAGAQGA</sequence>
<evidence type="ECO:0000256" key="1">
    <source>
        <dbReference type="SAM" id="Phobius"/>
    </source>
</evidence>
<evidence type="ECO:0000313" key="3">
    <source>
        <dbReference type="Proteomes" id="UP000503011"/>
    </source>
</evidence>
<feature type="transmembrane region" description="Helical" evidence="1">
    <location>
        <begin position="12"/>
        <end position="39"/>
    </location>
</feature>
<gene>
    <name evidence="2" type="ORF">Psuf_066420</name>
</gene>
<dbReference type="Proteomes" id="UP000503011">
    <property type="component" value="Chromosome"/>
</dbReference>
<accession>A0A6F8YTD8</accession>
<dbReference type="EMBL" id="AP022871">
    <property type="protein sequence ID" value="BCB89329.1"/>
    <property type="molecule type" value="Genomic_DNA"/>
</dbReference>
<keyword evidence="1" id="KW-0472">Membrane</keyword>
<proteinExistence type="predicted"/>
<reference evidence="2 3" key="2">
    <citation type="submission" date="2020-03" db="EMBL/GenBank/DDBJ databases">
        <authorList>
            <person name="Ichikawa N."/>
            <person name="Kimura A."/>
            <person name="Kitahashi Y."/>
            <person name="Uohara A."/>
        </authorList>
    </citation>
    <scope>NUCLEOTIDE SEQUENCE [LARGE SCALE GENOMIC DNA]</scope>
    <source>
        <strain evidence="2 3">NBRC 105367</strain>
    </source>
</reference>
<name>A0A6F8YTD8_9ACTN</name>
<reference evidence="2 3" key="1">
    <citation type="submission" date="2020-03" db="EMBL/GenBank/DDBJ databases">
        <title>Whole genome shotgun sequence of Phytohabitans suffuscus NBRC 105367.</title>
        <authorList>
            <person name="Komaki H."/>
            <person name="Tamura T."/>
        </authorList>
    </citation>
    <scope>NUCLEOTIDE SEQUENCE [LARGE SCALE GENOMIC DNA]</scope>
    <source>
        <strain evidence="2 3">NBRC 105367</strain>
    </source>
</reference>
<dbReference type="KEGG" id="psuu:Psuf_066420"/>
<keyword evidence="3" id="KW-1185">Reference proteome</keyword>
<organism evidence="2 3">
    <name type="scientific">Phytohabitans suffuscus</name>
    <dbReference type="NCBI Taxonomy" id="624315"/>
    <lineage>
        <taxon>Bacteria</taxon>
        <taxon>Bacillati</taxon>
        <taxon>Actinomycetota</taxon>
        <taxon>Actinomycetes</taxon>
        <taxon>Micromonosporales</taxon>
        <taxon>Micromonosporaceae</taxon>
    </lineage>
</organism>
<evidence type="ECO:0000313" key="2">
    <source>
        <dbReference type="EMBL" id="BCB89329.1"/>
    </source>
</evidence>
<protein>
    <submittedName>
        <fullName evidence="2">Uncharacterized protein</fullName>
    </submittedName>
</protein>
<dbReference type="AlphaFoldDB" id="A0A6F8YTD8"/>
<keyword evidence="1" id="KW-1133">Transmembrane helix</keyword>
<dbReference type="RefSeq" id="WP_173161171.1">
    <property type="nucleotide sequence ID" value="NZ_AP022871.1"/>
</dbReference>